<comment type="caution">
    <text evidence="5">The sequence shown here is derived from an EMBL/GenBank/DDBJ whole genome shotgun (WGS) entry which is preliminary data.</text>
</comment>
<reference evidence="5 6" key="1">
    <citation type="journal article" date="2017" name="ISME J.">
        <title>Potential for microbial H2 and metal transformations associated with novel bacteria and archaea in deep terrestrial subsurface sediments.</title>
        <authorList>
            <person name="Hernsdorf A.W."/>
            <person name="Amano Y."/>
            <person name="Miyakawa K."/>
            <person name="Ise K."/>
            <person name="Suzuki Y."/>
            <person name="Anantharaman K."/>
            <person name="Probst A."/>
            <person name="Burstein D."/>
            <person name="Thomas B.C."/>
            <person name="Banfield J.F."/>
        </authorList>
    </citation>
    <scope>NUCLEOTIDE SEQUENCE [LARGE SCALE GENOMIC DNA]</scope>
    <source>
        <strain evidence="5">HGW-Wallbacteria-1</strain>
    </source>
</reference>
<feature type="transmembrane region" description="Helical" evidence="3">
    <location>
        <begin position="347"/>
        <end position="364"/>
    </location>
</feature>
<dbReference type="GO" id="GO:0010181">
    <property type="term" value="F:FMN binding"/>
    <property type="evidence" value="ECO:0007669"/>
    <property type="project" value="InterPro"/>
</dbReference>
<keyword evidence="3" id="KW-0812">Transmembrane</keyword>
<feature type="transmembrane region" description="Helical" evidence="3">
    <location>
        <begin position="220"/>
        <end position="240"/>
    </location>
</feature>
<dbReference type="InterPro" id="IPR007329">
    <property type="entry name" value="FMN-bd"/>
</dbReference>
<dbReference type="Gene3D" id="3.40.109.10">
    <property type="entry name" value="NADH Oxidase"/>
    <property type="match status" value="1"/>
</dbReference>
<dbReference type="GO" id="GO:0016020">
    <property type="term" value="C:membrane"/>
    <property type="evidence" value="ECO:0007669"/>
    <property type="project" value="InterPro"/>
</dbReference>
<dbReference type="PANTHER" id="PTHR43673">
    <property type="entry name" value="NAD(P)H NITROREDUCTASE YDGI-RELATED"/>
    <property type="match status" value="1"/>
</dbReference>
<comment type="similarity">
    <text evidence="1">Belongs to the nitroreductase family.</text>
</comment>
<dbReference type="CDD" id="cd02150">
    <property type="entry name" value="nitroreductase"/>
    <property type="match status" value="1"/>
</dbReference>
<dbReference type="SMART" id="SM00900">
    <property type="entry name" value="FMN_bind"/>
    <property type="match status" value="1"/>
</dbReference>
<feature type="transmembrane region" description="Helical" evidence="3">
    <location>
        <begin position="252"/>
        <end position="270"/>
    </location>
</feature>
<dbReference type="InterPro" id="IPR000415">
    <property type="entry name" value="Nitroreductase-like"/>
</dbReference>
<keyword evidence="2" id="KW-0560">Oxidoreductase</keyword>
<feature type="transmembrane region" description="Helical" evidence="3">
    <location>
        <begin position="282"/>
        <end position="302"/>
    </location>
</feature>
<evidence type="ECO:0000313" key="5">
    <source>
        <dbReference type="EMBL" id="PKK88697.1"/>
    </source>
</evidence>
<dbReference type="GO" id="GO:0016491">
    <property type="term" value="F:oxidoreductase activity"/>
    <property type="evidence" value="ECO:0007669"/>
    <property type="project" value="UniProtKB-KW"/>
</dbReference>
<dbReference type="Proteomes" id="UP000233256">
    <property type="component" value="Unassembled WGS sequence"/>
</dbReference>
<accession>A0A2N1PK30</accession>
<dbReference type="PANTHER" id="PTHR43673:SF10">
    <property type="entry name" value="NADH DEHYDROGENASE_NAD(P)H NITROREDUCTASE XCC3605-RELATED"/>
    <property type="match status" value="1"/>
</dbReference>
<evidence type="ECO:0000313" key="6">
    <source>
        <dbReference type="Proteomes" id="UP000233256"/>
    </source>
</evidence>
<gene>
    <name evidence="5" type="ORF">CVV64_17800</name>
</gene>
<dbReference type="Pfam" id="PF00881">
    <property type="entry name" value="Nitroreductase"/>
    <property type="match status" value="2"/>
</dbReference>
<feature type="domain" description="FMN-binding" evidence="4">
    <location>
        <begin position="114"/>
        <end position="195"/>
    </location>
</feature>
<dbReference type="InterPro" id="IPR017896">
    <property type="entry name" value="4Fe4S_Fe-S-bd"/>
</dbReference>
<keyword evidence="3" id="KW-0472">Membrane</keyword>
<proteinExistence type="inferred from homology"/>
<dbReference type="Pfam" id="PF12801">
    <property type="entry name" value="Fer4_5"/>
    <property type="match status" value="2"/>
</dbReference>
<dbReference type="SUPFAM" id="SSF55469">
    <property type="entry name" value="FMN-dependent nitroreductase-like"/>
    <property type="match status" value="1"/>
</dbReference>
<sequence length="646" mass="69445">MNRALFIVEIIFIILILHVRLADPVPLLRWAGLLETPAIKLGTIPKDIEISAALAKFFPAATITTNGKDIPDVSNTLTGPARENGLTTWKVFSPDGKLLGSMVSSSPGCDGIIGYGGPVPILMALNNDRKILGVHPFGHSESESFVNLIRDRGIFNAFNNKTPAQAANLKVDSVSGATMTSSTVIKSAQFISEKLAPKTTAASATSSSNTPDSTMSIGKLAKTVASIGIWAVMLFGILSYFKPSYFARKRTLLLISSVVIIGFLQGSLLSSQVLSGWIQRGIPLSGAAFLVSAFALTILLFLRRNQSFYCFFICPFGAFQELMTKTGFRNKGVQKFIDRIAPWTRPIMFYAAVTTLVIGLGWDLTGFEPFSAFLPASAPVSAIVIAVLFLILASFTNRPWCRGFCPVGEFFDCIGAGLGTSGKTKSKNSNERNGKNEMTGHQITNILLAAALLVLLVKPHLPVTLTSAGVTTNGADTLSVIHSRKSVRKYTDKAVEEEKMDKLVRAGMAAPTAADKRPWDFVVVTDRTTLDKLADVLEYGKMLKQAKAAIVVCGNLNKALPGDAAPFWVQDCSAATENILLAAESLGLGAVWIGAYPLQDRVSGLAAILGCPEKIIPLNVISIGYPDGDPKPKNKYDATVIHRDKW</sequence>
<organism evidence="5 6">
    <name type="scientific">Candidatus Wallbacteria bacterium HGW-Wallbacteria-1</name>
    <dbReference type="NCBI Taxonomy" id="2013854"/>
    <lineage>
        <taxon>Bacteria</taxon>
        <taxon>Candidatus Walliibacteriota</taxon>
    </lineage>
</organism>
<feature type="transmembrane region" description="Helical" evidence="3">
    <location>
        <begin position="370"/>
        <end position="392"/>
    </location>
</feature>
<name>A0A2N1PK30_9BACT</name>
<evidence type="ECO:0000256" key="2">
    <source>
        <dbReference type="ARBA" id="ARBA00023002"/>
    </source>
</evidence>
<evidence type="ECO:0000256" key="3">
    <source>
        <dbReference type="SAM" id="Phobius"/>
    </source>
</evidence>
<keyword evidence="3" id="KW-1133">Transmembrane helix</keyword>
<dbReference type="EMBL" id="PGXC01000037">
    <property type="protein sequence ID" value="PKK88697.1"/>
    <property type="molecule type" value="Genomic_DNA"/>
</dbReference>
<protein>
    <recommendedName>
        <fullName evidence="4">FMN-binding domain-containing protein</fullName>
    </recommendedName>
</protein>
<dbReference type="InterPro" id="IPR029479">
    <property type="entry name" value="Nitroreductase"/>
</dbReference>
<evidence type="ECO:0000259" key="4">
    <source>
        <dbReference type="SMART" id="SM00900"/>
    </source>
</evidence>
<dbReference type="AlphaFoldDB" id="A0A2N1PK30"/>
<evidence type="ECO:0000256" key="1">
    <source>
        <dbReference type="ARBA" id="ARBA00007118"/>
    </source>
</evidence>
<dbReference type="Pfam" id="PF04205">
    <property type="entry name" value="FMN_bind"/>
    <property type="match status" value="1"/>
</dbReference>